<keyword evidence="2" id="KW-0004">4Fe-4S</keyword>
<evidence type="ECO:0000256" key="4">
    <source>
        <dbReference type="ARBA" id="ARBA00022679"/>
    </source>
</evidence>
<dbReference type="InterPro" id="IPR034466">
    <property type="entry name" value="Methyltransferase_Class_B"/>
</dbReference>
<name>A0A0S8FQY6_UNCW3</name>
<protein>
    <submittedName>
        <fullName evidence="11">Uncharacterized protein</fullName>
    </submittedName>
</protein>
<dbReference type="SFLD" id="SFLDG01123">
    <property type="entry name" value="methyltransferase_(Class_B)"/>
    <property type="match status" value="1"/>
</dbReference>
<evidence type="ECO:0000256" key="3">
    <source>
        <dbReference type="ARBA" id="ARBA00022603"/>
    </source>
</evidence>
<evidence type="ECO:0000259" key="10">
    <source>
        <dbReference type="PROSITE" id="PS51918"/>
    </source>
</evidence>
<dbReference type="PROSITE" id="PS51918">
    <property type="entry name" value="RADICAL_SAM"/>
    <property type="match status" value="1"/>
</dbReference>
<dbReference type="GO" id="GO:0046872">
    <property type="term" value="F:metal ion binding"/>
    <property type="evidence" value="ECO:0007669"/>
    <property type="project" value="UniProtKB-KW"/>
</dbReference>
<dbReference type="InterPro" id="IPR023404">
    <property type="entry name" value="rSAM_horseshoe"/>
</dbReference>
<evidence type="ECO:0000256" key="5">
    <source>
        <dbReference type="ARBA" id="ARBA00022691"/>
    </source>
</evidence>
<dbReference type="GO" id="GO:0051539">
    <property type="term" value="F:4 iron, 4 sulfur cluster binding"/>
    <property type="evidence" value="ECO:0007669"/>
    <property type="project" value="UniProtKB-KW"/>
</dbReference>
<feature type="domain" description="B12-binding" evidence="9">
    <location>
        <begin position="1"/>
        <end position="125"/>
    </location>
</feature>
<keyword evidence="6" id="KW-0479">Metal-binding</keyword>
<sequence>MRVLLIVPHIPAGGGKLAPHLGIITLAALTPPDIDVSVVDENLEKINFDEKVDMVGITAMTPTVTRAYEISDSFRQKGVPVVMGGFHPSFMPQEAIQHCDSVVIGEADAIWHNVLRDIESKKLKKFYKQNGFGSLDNMPVPRRDLLRRKSYIMFNTVETSRGCPFQCSYCSVSAFFGNTHRSRPVSDVLREVETLKGILIFFVDDNIVGMPKRAKNLFRALIPYKRKWIGQASLTIARDPELLELAARSGCAGLFIGFESLSQESLEEAGKRINAVRRYAEDIKKIQDHGISIHGAFIFGFDHDDESVFERTVDFVKRHNLDSASFSTLTPFPGTPVYSRLLNENRIVTKDWSRYGGAVFRPKLMSRERLNEGCAWAWKECYSYRSILRRLARPKRLWFIHFLLNMGYKQAIDKYV</sequence>
<dbReference type="Pfam" id="PF04055">
    <property type="entry name" value="Radical_SAM"/>
    <property type="match status" value="1"/>
</dbReference>
<dbReference type="GO" id="GO:0003824">
    <property type="term" value="F:catalytic activity"/>
    <property type="evidence" value="ECO:0007669"/>
    <property type="project" value="InterPro"/>
</dbReference>
<dbReference type="SUPFAM" id="SSF102114">
    <property type="entry name" value="Radical SAM enzymes"/>
    <property type="match status" value="1"/>
</dbReference>
<keyword evidence="7" id="KW-0408">Iron</keyword>
<dbReference type="PROSITE" id="PS01278">
    <property type="entry name" value="MTTASE_RADICAL"/>
    <property type="match status" value="1"/>
</dbReference>
<evidence type="ECO:0000259" key="9">
    <source>
        <dbReference type="PROSITE" id="PS51332"/>
    </source>
</evidence>
<feature type="domain" description="Radical SAM core" evidence="10">
    <location>
        <begin position="149"/>
        <end position="368"/>
    </location>
</feature>
<dbReference type="PANTHER" id="PTHR43409">
    <property type="entry name" value="ANAEROBIC MAGNESIUM-PROTOPORPHYRIN IX MONOMETHYL ESTER CYCLASE-RELATED"/>
    <property type="match status" value="1"/>
</dbReference>
<dbReference type="InterPro" id="IPR006638">
    <property type="entry name" value="Elp3/MiaA/NifB-like_rSAM"/>
</dbReference>
<dbReference type="InterPro" id="IPR051198">
    <property type="entry name" value="BchE-like"/>
</dbReference>
<dbReference type="InterPro" id="IPR020612">
    <property type="entry name" value="Methylthiotransferase_CS"/>
</dbReference>
<dbReference type="SFLD" id="SFLDG01082">
    <property type="entry name" value="B12-binding_domain_containing"/>
    <property type="match status" value="1"/>
</dbReference>
<evidence type="ECO:0000256" key="6">
    <source>
        <dbReference type="ARBA" id="ARBA00022723"/>
    </source>
</evidence>
<evidence type="ECO:0000256" key="2">
    <source>
        <dbReference type="ARBA" id="ARBA00022485"/>
    </source>
</evidence>
<gene>
    <name evidence="11" type="ORF">AMJ83_08230</name>
</gene>
<dbReference type="Proteomes" id="UP000051373">
    <property type="component" value="Unassembled WGS sequence"/>
</dbReference>
<dbReference type="InterPro" id="IPR006158">
    <property type="entry name" value="Cobalamin-bd"/>
</dbReference>
<dbReference type="GO" id="GO:0031419">
    <property type="term" value="F:cobalamin binding"/>
    <property type="evidence" value="ECO:0007669"/>
    <property type="project" value="InterPro"/>
</dbReference>
<reference evidence="11 12" key="1">
    <citation type="journal article" date="2015" name="Microbiome">
        <title>Genomic resolution of linkages in carbon, nitrogen, and sulfur cycling among widespread estuary sediment bacteria.</title>
        <authorList>
            <person name="Baker B.J."/>
            <person name="Lazar C.S."/>
            <person name="Teske A.P."/>
            <person name="Dick G.J."/>
        </authorList>
    </citation>
    <scope>NUCLEOTIDE SEQUENCE [LARGE SCALE GENOMIC DNA]</scope>
    <source>
        <strain evidence="11">SM23_42</strain>
    </source>
</reference>
<dbReference type="PANTHER" id="PTHR43409:SF7">
    <property type="entry name" value="BLL1977 PROTEIN"/>
    <property type="match status" value="1"/>
</dbReference>
<keyword evidence="4" id="KW-0808">Transferase</keyword>
<keyword evidence="8" id="KW-0411">Iron-sulfur</keyword>
<dbReference type="AlphaFoldDB" id="A0A0S8FQY6"/>
<comment type="cofactor">
    <cofactor evidence="1">
        <name>[4Fe-4S] cluster</name>
        <dbReference type="ChEBI" id="CHEBI:49883"/>
    </cofactor>
</comment>
<dbReference type="Pfam" id="PF02310">
    <property type="entry name" value="B12-binding"/>
    <property type="match status" value="1"/>
</dbReference>
<dbReference type="CDD" id="cd02068">
    <property type="entry name" value="radical_SAM_B12_BD"/>
    <property type="match status" value="1"/>
</dbReference>
<keyword evidence="5" id="KW-0949">S-adenosyl-L-methionine</keyword>
<dbReference type="SFLD" id="SFLDS00029">
    <property type="entry name" value="Radical_SAM"/>
    <property type="match status" value="1"/>
</dbReference>
<keyword evidence="3" id="KW-0489">Methyltransferase</keyword>
<dbReference type="EMBL" id="LJUJ01000018">
    <property type="protein sequence ID" value="KPK63139.1"/>
    <property type="molecule type" value="Genomic_DNA"/>
</dbReference>
<dbReference type="PROSITE" id="PS51332">
    <property type="entry name" value="B12_BINDING"/>
    <property type="match status" value="1"/>
</dbReference>
<comment type="caution">
    <text evidence="11">The sequence shown here is derived from an EMBL/GenBank/DDBJ whole genome shotgun (WGS) entry which is preliminary data.</text>
</comment>
<dbReference type="GO" id="GO:0005829">
    <property type="term" value="C:cytosol"/>
    <property type="evidence" value="ECO:0007669"/>
    <property type="project" value="TreeGrafter"/>
</dbReference>
<dbReference type="InterPro" id="IPR007197">
    <property type="entry name" value="rSAM"/>
</dbReference>
<dbReference type="SMART" id="SM00729">
    <property type="entry name" value="Elp3"/>
    <property type="match status" value="1"/>
</dbReference>
<evidence type="ECO:0000313" key="12">
    <source>
        <dbReference type="Proteomes" id="UP000051373"/>
    </source>
</evidence>
<dbReference type="InterPro" id="IPR058240">
    <property type="entry name" value="rSAM_sf"/>
</dbReference>
<evidence type="ECO:0000313" key="11">
    <source>
        <dbReference type="EMBL" id="KPK63139.1"/>
    </source>
</evidence>
<proteinExistence type="predicted"/>
<evidence type="ECO:0000256" key="7">
    <source>
        <dbReference type="ARBA" id="ARBA00023004"/>
    </source>
</evidence>
<dbReference type="CDD" id="cd01335">
    <property type="entry name" value="Radical_SAM"/>
    <property type="match status" value="1"/>
</dbReference>
<evidence type="ECO:0000256" key="1">
    <source>
        <dbReference type="ARBA" id="ARBA00001966"/>
    </source>
</evidence>
<accession>A0A0S8FQY6</accession>
<dbReference type="Gene3D" id="3.40.50.280">
    <property type="entry name" value="Cobalamin-binding domain"/>
    <property type="match status" value="1"/>
</dbReference>
<organism evidence="11 12">
    <name type="scientific">candidate division WOR_3 bacterium SM23_42</name>
    <dbReference type="NCBI Taxonomy" id="1703779"/>
    <lineage>
        <taxon>Bacteria</taxon>
        <taxon>Bacteria division WOR-3</taxon>
    </lineage>
</organism>
<dbReference type="Gene3D" id="3.80.30.20">
    <property type="entry name" value="tm_1862 like domain"/>
    <property type="match status" value="1"/>
</dbReference>
<evidence type="ECO:0000256" key="8">
    <source>
        <dbReference type="ARBA" id="ARBA00023014"/>
    </source>
</evidence>